<evidence type="ECO:0000313" key="4">
    <source>
        <dbReference type="Proteomes" id="UP000606991"/>
    </source>
</evidence>
<dbReference type="InterPro" id="IPR029069">
    <property type="entry name" value="HotDog_dom_sf"/>
</dbReference>
<dbReference type="RefSeq" id="WP_337308487.1">
    <property type="nucleotide sequence ID" value="NZ_JAEKNS010000007.1"/>
</dbReference>
<sequence>MGMAFYVPDGDRFVSTEWTRGPWDPRYQHAGPPAALLGRAIEALEPADGFMVARFTVEVLRSIPLSVVTAEAHLARPGKRVQLAEATLSDEDGDIAVARAWRIRRVDTSAEQSAAEPGVFAGPDAAAPSAEFDPWGGPSYFSAVQWRVAAGDFLSPGPATVWMRMNGALVDGEEPSPLTRVLVAADSGNGVSMELPLETHVFINTELSVHIFREPAGEWVCLDARTRIGPGGAGLATSTLFDATGRFGTANQALLVSTR</sequence>
<dbReference type="AlphaFoldDB" id="A0A934JXV0"/>
<dbReference type="Pfam" id="PF13622">
    <property type="entry name" value="4HBT_3"/>
    <property type="match status" value="1"/>
</dbReference>
<gene>
    <name evidence="3" type="ORF">JF886_00435</name>
</gene>
<evidence type="ECO:0000313" key="3">
    <source>
        <dbReference type="EMBL" id="MBJ7593323.1"/>
    </source>
</evidence>
<dbReference type="SUPFAM" id="SSF54637">
    <property type="entry name" value="Thioesterase/thiol ester dehydrase-isomerase"/>
    <property type="match status" value="2"/>
</dbReference>
<evidence type="ECO:0000259" key="1">
    <source>
        <dbReference type="Pfam" id="PF13622"/>
    </source>
</evidence>
<feature type="domain" description="Acyl-CoA thioesterase-like N-terminal HotDog" evidence="1">
    <location>
        <begin position="20"/>
        <end position="102"/>
    </location>
</feature>
<dbReference type="Gene3D" id="2.40.160.210">
    <property type="entry name" value="Acyl-CoA thioesterase, double hotdog domain"/>
    <property type="match status" value="1"/>
</dbReference>
<proteinExistence type="predicted"/>
<dbReference type="InterPro" id="IPR049450">
    <property type="entry name" value="ACOT8-like_C"/>
</dbReference>
<name>A0A934JXV0_9BACT</name>
<protein>
    <submittedName>
        <fullName evidence="3">Thioesterase family protein</fullName>
    </submittedName>
</protein>
<feature type="domain" description="Acyl-CoA thioesterase-like C-terminal" evidence="2">
    <location>
        <begin position="123"/>
        <end position="256"/>
    </location>
</feature>
<dbReference type="InterPro" id="IPR049449">
    <property type="entry name" value="TesB_ACOT8-like_N"/>
</dbReference>
<accession>A0A934JXV0</accession>
<dbReference type="Proteomes" id="UP000606991">
    <property type="component" value="Unassembled WGS sequence"/>
</dbReference>
<comment type="caution">
    <text evidence="3">The sequence shown here is derived from an EMBL/GenBank/DDBJ whole genome shotgun (WGS) entry which is preliminary data.</text>
</comment>
<dbReference type="Pfam" id="PF20789">
    <property type="entry name" value="4HBT_3C"/>
    <property type="match status" value="1"/>
</dbReference>
<evidence type="ECO:0000259" key="2">
    <source>
        <dbReference type="Pfam" id="PF20789"/>
    </source>
</evidence>
<dbReference type="InterPro" id="IPR042171">
    <property type="entry name" value="Acyl-CoA_hotdog"/>
</dbReference>
<reference evidence="3 4" key="1">
    <citation type="submission" date="2020-10" db="EMBL/GenBank/DDBJ databases">
        <title>Ca. Dormibacterota MAGs.</title>
        <authorList>
            <person name="Montgomery K."/>
        </authorList>
    </citation>
    <scope>NUCLEOTIDE SEQUENCE [LARGE SCALE GENOMIC DNA]</scope>
    <source>
        <strain evidence="3">SC8812_S17_18</strain>
    </source>
</reference>
<dbReference type="EMBL" id="JAEKNS010000007">
    <property type="protein sequence ID" value="MBJ7593323.1"/>
    <property type="molecule type" value="Genomic_DNA"/>
</dbReference>
<organism evidence="3 4">
    <name type="scientific">Candidatus Aeolococcus gillhamiae</name>
    <dbReference type="NCBI Taxonomy" id="3127015"/>
    <lineage>
        <taxon>Bacteria</taxon>
        <taxon>Bacillati</taxon>
        <taxon>Candidatus Dormiibacterota</taxon>
        <taxon>Candidatus Dormibacteria</taxon>
        <taxon>Candidatus Aeolococcales</taxon>
        <taxon>Candidatus Aeolococcaceae</taxon>
        <taxon>Candidatus Aeolococcus</taxon>
    </lineage>
</organism>